<organism evidence="1">
    <name type="scientific">Arion vulgaris</name>
    <dbReference type="NCBI Taxonomy" id="1028688"/>
    <lineage>
        <taxon>Eukaryota</taxon>
        <taxon>Metazoa</taxon>
        <taxon>Spiralia</taxon>
        <taxon>Lophotrochozoa</taxon>
        <taxon>Mollusca</taxon>
        <taxon>Gastropoda</taxon>
        <taxon>Heterobranchia</taxon>
        <taxon>Euthyneura</taxon>
        <taxon>Panpulmonata</taxon>
        <taxon>Eupulmonata</taxon>
        <taxon>Stylommatophora</taxon>
        <taxon>Helicina</taxon>
        <taxon>Arionoidea</taxon>
        <taxon>Arionidae</taxon>
        <taxon>Arion</taxon>
    </lineage>
</organism>
<dbReference type="EMBL" id="HACG01046218">
    <property type="protein sequence ID" value="CEK93083.1"/>
    <property type="molecule type" value="Transcribed_RNA"/>
</dbReference>
<protein>
    <submittedName>
        <fullName evidence="1">Uncharacterized protein</fullName>
    </submittedName>
</protein>
<evidence type="ECO:0000313" key="1">
    <source>
        <dbReference type="EMBL" id="CEK93083.1"/>
    </source>
</evidence>
<sequence length="49" mass="5303">MRENCAVVVPAVLESRLLSATLPETLNTYGVDTQPSQKIEHLRSPAPGL</sequence>
<reference evidence="1" key="1">
    <citation type="submission" date="2014-12" db="EMBL/GenBank/DDBJ databases">
        <title>Insight into the proteome of Arion vulgaris.</title>
        <authorList>
            <person name="Aradska J."/>
            <person name="Bulat T."/>
            <person name="Smidak R."/>
            <person name="Sarate P."/>
            <person name="Gangsoo J."/>
            <person name="Sialana F."/>
            <person name="Bilban M."/>
            <person name="Lubec G."/>
        </authorList>
    </citation>
    <scope>NUCLEOTIDE SEQUENCE</scope>
    <source>
        <tissue evidence="1">Skin</tissue>
    </source>
</reference>
<dbReference type="AlphaFoldDB" id="A0A0B7BJG4"/>
<proteinExistence type="predicted"/>
<gene>
    <name evidence="1" type="primary">ORF191904</name>
</gene>
<name>A0A0B7BJG4_9EUPU</name>
<accession>A0A0B7BJG4</accession>